<feature type="transmembrane region" description="Helical" evidence="1">
    <location>
        <begin position="142"/>
        <end position="165"/>
    </location>
</feature>
<reference evidence="4 5" key="1">
    <citation type="submission" date="2023-07" db="EMBL/GenBank/DDBJ databases">
        <title>Sorghum-associated microbial communities from plants grown in Nebraska, USA.</title>
        <authorList>
            <person name="Schachtman D."/>
        </authorList>
    </citation>
    <scope>NUCLEOTIDE SEQUENCE [LARGE SCALE GENOMIC DNA]</scope>
    <source>
        <strain evidence="4 5">CC258</strain>
    </source>
</reference>
<feature type="domain" description="GGDEF" evidence="3">
    <location>
        <begin position="384"/>
        <end position="519"/>
    </location>
</feature>
<dbReference type="SUPFAM" id="SSF55073">
    <property type="entry name" value="Nucleotide cyclase"/>
    <property type="match status" value="1"/>
</dbReference>
<dbReference type="EMBL" id="JAVDSB010000016">
    <property type="protein sequence ID" value="MDR6554388.1"/>
    <property type="molecule type" value="Genomic_DNA"/>
</dbReference>
<dbReference type="Gene3D" id="3.30.70.270">
    <property type="match status" value="1"/>
</dbReference>
<keyword evidence="1" id="KW-1133">Transmembrane helix</keyword>
<dbReference type="InterPro" id="IPR035965">
    <property type="entry name" value="PAS-like_dom_sf"/>
</dbReference>
<keyword evidence="1" id="KW-0472">Membrane</keyword>
<feature type="transmembrane region" description="Helical" evidence="1">
    <location>
        <begin position="209"/>
        <end position="235"/>
    </location>
</feature>
<dbReference type="Pfam" id="PF16927">
    <property type="entry name" value="HisKA_7TM"/>
    <property type="match status" value="1"/>
</dbReference>
<dbReference type="PROSITE" id="PS50113">
    <property type="entry name" value="PAC"/>
    <property type="match status" value="1"/>
</dbReference>
<dbReference type="SUPFAM" id="SSF55785">
    <property type="entry name" value="PYP-like sensor domain (PAS domain)"/>
    <property type="match status" value="1"/>
</dbReference>
<feature type="transmembrane region" description="Helical" evidence="1">
    <location>
        <begin position="177"/>
        <end position="197"/>
    </location>
</feature>
<keyword evidence="5" id="KW-1185">Reference proteome</keyword>
<evidence type="ECO:0000313" key="5">
    <source>
        <dbReference type="Proteomes" id="UP001267290"/>
    </source>
</evidence>
<protein>
    <submittedName>
        <fullName evidence="4">Diguanylate cyclase (GGDEF)-like protein</fullName>
    </submittedName>
</protein>
<comment type="caution">
    <text evidence="4">The sequence shown here is derived from an EMBL/GenBank/DDBJ whole genome shotgun (WGS) entry which is preliminary data.</text>
</comment>
<accession>A0ABU1P3R2</accession>
<dbReference type="InterPro" id="IPR050469">
    <property type="entry name" value="Diguanylate_Cyclase"/>
</dbReference>
<dbReference type="InterPro" id="IPR000160">
    <property type="entry name" value="GGDEF_dom"/>
</dbReference>
<dbReference type="InterPro" id="IPR029787">
    <property type="entry name" value="Nucleotide_cyclase"/>
</dbReference>
<keyword evidence="1" id="KW-0812">Transmembrane</keyword>
<proteinExistence type="predicted"/>
<dbReference type="Gene3D" id="3.30.450.20">
    <property type="entry name" value="PAS domain"/>
    <property type="match status" value="1"/>
</dbReference>
<dbReference type="Proteomes" id="UP001267290">
    <property type="component" value="Unassembled WGS sequence"/>
</dbReference>
<dbReference type="Pfam" id="PF00990">
    <property type="entry name" value="GGDEF"/>
    <property type="match status" value="1"/>
</dbReference>
<feature type="transmembrane region" description="Helical" evidence="1">
    <location>
        <begin position="100"/>
        <end position="122"/>
    </location>
</feature>
<sequence>MDPTLTMFISIVATSGVFTTFLCMYTFIKRKEIPGAYTFVIYTATQAIYIFAHAFEMASDSITEVKIWTIFEYVGIGAAPAIGLLIVMQYIGLKLTRRKVIALLLIPAITFIMVITNDYHHFFYKDIYFRENAPFPTTDVVIGQYYIIHGAYIFGCMLAAVVLLLRRWRQTKKAYRLQLATLIMGQFLPMTGAFVYLMGLTPYGIDPVPMILCITSAMYIWSMVSTRMLTVIPIAKDRIFESMREGAVVLDSADRLVDFNGAISSMFPGLTTDMLGLTLDEAWIRLSGTPFPVERTQDGTQEEFVWRDASGNEFFYQTRSSVVLGSSSESIGSLLMLIDVTEQKLLQDQLKQLAYYDGLTKLLNRTEFIRRSKVVLEEDQLGERSTCILLFDIDHFKSINDTYGHDVGDMAIQHVVAIAKRVEADVPGVLIARYGGEEFVIALPSCLLDSAILLAEQIRAQFAAEPITGNHGPITVTASFGLAQATPHAATLEMLLKNADVALYQAKRAGRNRVCVFDQRLEVLINT</sequence>
<feature type="transmembrane region" description="Helical" evidence="1">
    <location>
        <begin position="35"/>
        <end position="55"/>
    </location>
</feature>
<evidence type="ECO:0000259" key="3">
    <source>
        <dbReference type="PROSITE" id="PS50887"/>
    </source>
</evidence>
<dbReference type="NCBIfam" id="TIGR00254">
    <property type="entry name" value="GGDEF"/>
    <property type="match status" value="1"/>
</dbReference>
<dbReference type="PANTHER" id="PTHR45138:SF9">
    <property type="entry name" value="DIGUANYLATE CYCLASE DGCM-RELATED"/>
    <property type="match status" value="1"/>
</dbReference>
<dbReference type="InterPro" id="IPR043128">
    <property type="entry name" value="Rev_trsase/Diguanyl_cyclase"/>
</dbReference>
<dbReference type="InterPro" id="IPR000700">
    <property type="entry name" value="PAS-assoc_C"/>
</dbReference>
<evidence type="ECO:0000256" key="1">
    <source>
        <dbReference type="SAM" id="Phobius"/>
    </source>
</evidence>
<evidence type="ECO:0000313" key="4">
    <source>
        <dbReference type="EMBL" id="MDR6554388.1"/>
    </source>
</evidence>
<dbReference type="CDD" id="cd01949">
    <property type="entry name" value="GGDEF"/>
    <property type="match status" value="1"/>
</dbReference>
<feature type="domain" description="PAC" evidence="2">
    <location>
        <begin position="300"/>
        <end position="352"/>
    </location>
</feature>
<gene>
    <name evidence="4" type="ORF">J2736_005617</name>
</gene>
<dbReference type="SMART" id="SM00267">
    <property type="entry name" value="GGDEF"/>
    <property type="match status" value="1"/>
</dbReference>
<feature type="transmembrane region" description="Helical" evidence="1">
    <location>
        <begin position="6"/>
        <end position="28"/>
    </location>
</feature>
<evidence type="ECO:0000259" key="2">
    <source>
        <dbReference type="PROSITE" id="PS50113"/>
    </source>
</evidence>
<feature type="transmembrane region" description="Helical" evidence="1">
    <location>
        <begin position="67"/>
        <end position="88"/>
    </location>
</feature>
<dbReference type="RefSeq" id="WP_310501823.1">
    <property type="nucleotide sequence ID" value="NZ_JAVDSB010000016.1"/>
</dbReference>
<name>A0ABU1P3R2_9BACL</name>
<dbReference type="InterPro" id="IPR031621">
    <property type="entry name" value="HisKA_7TM"/>
</dbReference>
<dbReference type="PROSITE" id="PS50887">
    <property type="entry name" value="GGDEF"/>
    <property type="match status" value="1"/>
</dbReference>
<dbReference type="PANTHER" id="PTHR45138">
    <property type="entry name" value="REGULATORY COMPONENTS OF SENSORY TRANSDUCTION SYSTEM"/>
    <property type="match status" value="1"/>
</dbReference>
<organism evidence="4 5">
    <name type="scientific">Paenibacillus qinlingensis</name>
    <dbReference type="NCBI Taxonomy" id="1837343"/>
    <lineage>
        <taxon>Bacteria</taxon>
        <taxon>Bacillati</taxon>
        <taxon>Bacillota</taxon>
        <taxon>Bacilli</taxon>
        <taxon>Bacillales</taxon>
        <taxon>Paenibacillaceae</taxon>
        <taxon>Paenibacillus</taxon>
    </lineage>
</organism>